<dbReference type="InterPro" id="IPR013103">
    <property type="entry name" value="RVT_2"/>
</dbReference>
<keyword evidence="1" id="KW-0863">Zinc-finger</keyword>
<keyword evidence="3" id="KW-0812">Transmembrane</keyword>
<reference evidence="5" key="1">
    <citation type="submission" date="2020-06" db="EMBL/GenBank/DDBJ databases">
        <authorList>
            <person name="Li T."/>
            <person name="Hu X."/>
            <person name="Zhang T."/>
            <person name="Song X."/>
            <person name="Zhang H."/>
            <person name="Dai N."/>
            <person name="Sheng W."/>
            <person name="Hou X."/>
            <person name="Wei L."/>
        </authorList>
    </citation>
    <scope>NUCLEOTIDE SEQUENCE</scope>
    <source>
        <strain evidence="5">K16</strain>
        <tissue evidence="5">Leaf</tissue>
    </source>
</reference>
<feature type="domain" description="CCHC-type" evidence="4">
    <location>
        <begin position="280"/>
        <end position="293"/>
    </location>
</feature>
<feature type="region of interest" description="Disordered" evidence="2">
    <location>
        <begin position="386"/>
        <end position="415"/>
    </location>
</feature>
<dbReference type="Pfam" id="PF07727">
    <property type="entry name" value="RVT_2"/>
    <property type="match status" value="1"/>
</dbReference>
<keyword evidence="3" id="KW-0472">Membrane</keyword>
<dbReference type="InterPro" id="IPR001878">
    <property type="entry name" value="Znf_CCHC"/>
</dbReference>
<feature type="transmembrane region" description="Helical" evidence="3">
    <location>
        <begin position="831"/>
        <end position="852"/>
    </location>
</feature>
<evidence type="ECO:0000313" key="6">
    <source>
        <dbReference type="Proteomes" id="UP001289374"/>
    </source>
</evidence>
<accession>A0AAE1TBL9</accession>
<dbReference type="InterPro" id="IPR043502">
    <property type="entry name" value="DNA/RNA_pol_sf"/>
</dbReference>
<evidence type="ECO:0000256" key="3">
    <source>
        <dbReference type="SAM" id="Phobius"/>
    </source>
</evidence>
<feature type="compositionally biased region" description="Low complexity" evidence="2">
    <location>
        <begin position="387"/>
        <end position="400"/>
    </location>
</feature>
<keyword evidence="3" id="KW-1133">Transmembrane helix</keyword>
<keyword evidence="6" id="KW-1185">Reference proteome</keyword>
<dbReference type="GO" id="GO:0008270">
    <property type="term" value="F:zinc ion binding"/>
    <property type="evidence" value="ECO:0007669"/>
    <property type="project" value="UniProtKB-KW"/>
</dbReference>
<dbReference type="Pfam" id="PF14244">
    <property type="entry name" value="Retrotran_gag_3"/>
    <property type="match status" value="1"/>
</dbReference>
<dbReference type="SUPFAM" id="SSF56672">
    <property type="entry name" value="DNA/RNA polymerases"/>
    <property type="match status" value="1"/>
</dbReference>
<dbReference type="PANTHER" id="PTHR37610">
    <property type="entry name" value="CCHC-TYPE DOMAIN-CONTAINING PROTEIN"/>
    <property type="match status" value="1"/>
</dbReference>
<protein>
    <submittedName>
        <fullName evidence="5">Retrovirus-related Pol polyprotein from transposon RE2</fullName>
    </submittedName>
</protein>
<keyword evidence="1" id="KW-0479">Metal-binding</keyword>
<dbReference type="GO" id="GO:0003676">
    <property type="term" value="F:nucleic acid binding"/>
    <property type="evidence" value="ECO:0007669"/>
    <property type="project" value="InterPro"/>
</dbReference>
<organism evidence="5 6">
    <name type="scientific">Sesamum angolense</name>
    <dbReference type="NCBI Taxonomy" id="2727404"/>
    <lineage>
        <taxon>Eukaryota</taxon>
        <taxon>Viridiplantae</taxon>
        <taxon>Streptophyta</taxon>
        <taxon>Embryophyta</taxon>
        <taxon>Tracheophyta</taxon>
        <taxon>Spermatophyta</taxon>
        <taxon>Magnoliopsida</taxon>
        <taxon>eudicotyledons</taxon>
        <taxon>Gunneridae</taxon>
        <taxon>Pentapetalae</taxon>
        <taxon>asterids</taxon>
        <taxon>lamiids</taxon>
        <taxon>Lamiales</taxon>
        <taxon>Pedaliaceae</taxon>
        <taxon>Sesamum</taxon>
    </lineage>
</organism>
<keyword evidence="1" id="KW-0862">Zinc</keyword>
<feature type="compositionally biased region" description="Pro residues" evidence="2">
    <location>
        <begin position="404"/>
        <end position="413"/>
    </location>
</feature>
<evidence type="ECO:0000313" key="5">
    <source>
        <dbReference type="EMBL" id="KAK4384875.1"/>
    </source>
</evidence>
<feature type="compositionally biased region" description="Polar residues" evidence="2">
    <location>
        <begin position="1"/>
        <end position="16"/>
    </location>
</feature>
<feature type="region of interest" description="Disordered" evidence="2">
    <location>
        <begin position="1"/>
        <end position="21"/>
    </location>
</feature>
<evidence type="ECO:0000256" key="2">
    <source>
        <dbReference type="SAM" id="MobiDB-lite"/>
    </source>
</evidence>
<comment type="caution">
    <text evidence="5">The sequence shown here is derived from an EMBL/GenBank/DDBJ whole genome shotgun (WGS) entry which is preliminary data.</text>
</comment>
<dbReference type="AlphaFoldDB" id="A0AAE1TBL9"/>
<dbReference type="InterPro" id="IPR029472">
    <property type="entry name" value="Copia-like_N"/>
</dbReference>
<dbReference type="PANTHER" id="PTHR37610:SF40">
    <property type="entry name" value="OS01G0909600 PROTEIN"/>
    <property type="match status" value="1"/>
</dbReference>
<name>A0AAE1TBL9_9LAMI</name>
<reference evidence="5" key="2">
    <citation type="journal article" date="2024" name="Plant">
        <title>Genomic evolution and insights into agronomic trait innovations of Sesamum species.</title>
        <authorList>
            <person name="Miao H."/>
            <person name="Wang L."/>
            <person name="Qu L."/>
            <person name="Liu H."/>
            <person name="Sun Y."/>
            <person name="Le M."/>
            <person name="Wang Q."/>
            <person name="Wei S."/>
            <person name="Zheng Y."/>
            <person name="Lin W."/>
            <person name="Duan Y."/>
            <person name="Cao H."/>
            <person name="Xiong S."/>
            <person name="Wang X."/>
            <person name="Wei L."/>
            <person name="Li C."/>
            <person name="Ma Q."/>
            <person name="Ju M."/>
            <person name="Zhao R."/>
            <person name="Li G."/>
            <person name="Mu C."/>
            <person name="Tian Q."/>
            <person name="Mei H."/>
            <person name="Zhang T."/>
            <person name="Gao T."/>
            <person name="Zhang H."/>
        </authorList>
    </citation>
    <scope>NUCLEOTIDE SEQUENCE</scope>
    <source>
        <strain evidence="5">K16</strain>
    </source>
</reference>
<proteinExistence type="predicted"/>
<dbReference type="PROSITE" id="PS50158">
    <property type="entry name" value="ZF_CCHC"/>
    <property type="match status" value="1"/>
</dbReference>
<dbReference type="Proteomes" id="UP001289374">
    <property type="component" value="Unassembled WGS sequence"/>
</dbReference>
<sequence length="854" mass="95936">MTTEGENRQNMATANTSERREPEFLQLHGGDHPGMVLVSAPFDGTDFLAWKRSVVIALRAKMKLGFIDGRYVIPDRASDAYETWIRVDSMVTSWILNAMTKRISKAFLYTKSSRQLWLDLEERYGENNGPLVYQLRRAIASVTQGTSTVVDYFNNLIALWDELECLMPTKTCTCGLCTCGFTKITAEEDNLTKLVQFLMGLDDSFDGIRNQILVMDPFPSINKAYSMVLRVERQRMVNMQNNDNSEGVALHTKWTNNRGVNGQRNGHKGKGLIDKRSLTCSNCGKTGHSRETCFKLHGVPDWYRDLKDQKRKEGTQTRGFNVMARDGAENVTEFGEAMKQVTEFLKLMKGQLPATTTDPLQINFAQGEPDSTVAVPCLPNPVPDYLPSSSPTILPPTQSTDLTPSPPASPSPVPTLRSSAHMLFLAQVNAVQEPKSFLEATKHAHWREAMGKEIEALERNDTWDLTELPKGKRAIGSRWVYKVKLNQDGSVDRFKARLVAKGYTQIEGVDYFDSFSPVAKTVTVRLFIAIATAYSWPILQLDVNNAFLHGQLDEEVYMTPPEGYEKAHPGMVCKLKKSLYGLKQASRQWNIELTSKLEAYGFKQSPHDHCLFTMRSDSCFLALIVYVDDVLLTGSSIDDLVAVKTYLDDLFTIKDLGHAKYFLGLELTRSSHGTYVTQHKYLQDIVHDCHLQDAKAAATPSPGLKLDTDSGALLESPDRYRRLIGRLLYLGFSRPDISFAVQQLSQYIQHPRQPHWDAALYLVRYLKGLLVLVFSFPLVLHFSFLHIPIQTGPCVDSRRSLTGYCIFLGDSLVSWKKKTAYGFSFLPKLSIAAWALPFVNCSGLAIFCTSLVSL</sequence>
<evidence type="ECO:0000259" key="4">
    <source>
        <dbReference type="PROSITE" id="PS50158"/>
    </source>
</evidence>
<evidence type="ECO:0000256" key="1">
    <source>
        <dbReference type="PROSITE-ProRule" id="PRU00047"/>
    </source>
</evidence>
<gene>
    <name evidence="5" type="ORF">Sango_2611500</name>
</gene>
<dbReference type="EMBL" id="JACGWL010000016">
    <property type="protein sequence ID" value="KAK4384875.1"/>
    <property type="molecule type" value="Genomic_DNA"/>
</dbReference>